<reference evidence="5 6" key="1">
    <citation type="submission" date="2020-08" db="EMBL/GenBank/DDBJ databases">
        <title>Genomic Encyclopedia of Type Strains, Phase IV (KMG-IV): sequencing the most valuable type-strain genomes for metagenomic binning, comparative biology and taxonomic classification.</title>
        <authorList>
            <person name="Goeker M."/>
        </authorList>
    </citation>
    <scope>NUCLEOTIDE SEQUENCE [LARGE SCALE GENOMIC DNA]</scope>
    <source>
        <strain evidence="5 6">DSM 26723</strain>
    </source>
</reference>
<sequence length="272" mass="30418">MLRHVPSQPLDAFIACLWYSDTHTPGRRREFALPSGRADVVFNLLDEPIRTFASPEDTVGWSTRDAVVHGPQSRSFVLDDRKRTRVVGVHFLPAGVVLLGVPPKDLRDRHVALESLWGLRARTLREELIEAGEPAAMFAILEREFLWRLQRPVLVHPAVSFALRRFDSTATATPVAAVREQTGYGERRFATLFSDAVGLTPKSYARVQRLCQAAAELARGDRPLADIAADAGYYDQAHLNRDFRELIGITPGSYEPMAGRSTLHTQVPPEER</sequence>
<keyword evidence="2 5" id="KW-0238">DNA-binding</keyword>
<protein>
    <submittedName>
        <fullName evidence="5">AraC-like DNA-binding protein</fullName>
    </submittedName>
</protein>
<dbReference type="EMBL" id="JACHHZ010000002">
    <property type="protein sequence ID" value="MBB6092644.1"/>
    <property type="molecule type" value="Genomic_DNA"/>
</dbReference>
<evidence type="ECO:0000313" key="5">
    <source>
        <dbReference type="EMBL" id="MBB6092644.1"/>
    </source>
</evidence>
<name>A0A841HJ80_9GAMM</name>
<dbReference type="Gene3D" id="1.10.10.60">
    <property type="entry name" value="Homeodomain-like"/>
    <property type="match status" value="1"/>
</dbReference>
<organism evidence="5 6">
    <name type="scientific">Povalibacter uvarum</name>
    <dbReference type="NCBI Taxonomy" id="732238"/>
    <lineage>
        <taxon>Bacteria</taxon>
        <taxon>Pseudomonadati</taxon>
        <taxon>Pseudomonadota</taxon>
        <taxon>Gammaproteobacteria</taxon>
        <taxon>Steroidobacterales</taxon>
        <taxon>Steroidobacteraceae</taxon>
        <taxon>Povalibacter</taxon>
    </lineage>
</organism>
<gene>
    <name evidence="5" type="ORF">HNQ60_001522</name>
</gene>
<dbReference type="PROSITE" id="PS00041">
    <property type="entry name" value="HTH_ARAC_FAMILY_1"/>
    <property type="match status" value="1"/>
</dbReference>
<dbReference type="InterPro" id="IPR018062">
    <property type="entry name" value="HTH_AraC-typ_CS"/>
</dbReference>
<evidence type="ECO:0000256" key="3">
    <source>
        <dbReference type="ARBA" id="ARBA00023163"/>
    </source>
</evidence>
<evidence type="ECO:0000259" key="4">
    <source>
        <dbReference type="PROSITE" id="PS01124"/>
    </source>
</evidence>
<dbReference type="Proteomes" id="UP000588068">
    <property type="component" value="Unassembled WGS sequence"/>
</dbReference>
<dbReference type="RefSeq" id="WP_184330431.1">
    <property type="nucleotide sequence ID" value="NZ_JACHHZ010000002.1"/>
</dbReference>
<dbReference type="Pfam" id="PF12833">
    <property type="entry name" value="HTH_18"/>
    <property type="match status" value="1"/>
</dbReference>
<dbReference type="PANTHER" id="PTHR46796">
    <property type="entry name" value="HTH-TYPE TRANSCRIPTIONAL ACTIVATOR RHAS-RELATED"/>
    <property type="match status" value="1"/>
</dbReference>
<dbReference type="GO" id="GO:0003700">
    <property type="term" value="F:DNA-binding transcription factor activity"/>
    <property type="evidence" value="ECO:0007669"/>
    <property type="project" value="InterPro"/>
</dbReference>
<dbReference type="SMART" id="SM00342">
    <property type="entry name" value="HTH_ARAC"/>
    <property type="match status" value="1"/>
</dbReference>
<dbReference type="AlphaFoldDB" id="A0A841HJ80"/>
<dbReference type="PANTHER" id="PTHR46796:SF15">
    <property type="entry name" value="BLL1074 PROTEIN"/>
    <property type="match status" value="1"/>
</dbReference>
<dbReference type="GO" id="GO:0043565">
    <property type="term" value="F:sequence-specific DNA binding"/>
    <property type="evidence" value="ECO:0007669"/>
    <property type="project" value="InterPro"/>
</dbReference>
<evidence type="ECO:0000256" key="2">
    <source>
        <dbReference type="ARBA" id="ARBA00023125"/>
    </source>
</evidence>
<dbReference type="SUPFAM" id="SSF46689">
    <property type="entry name" value="Homeodomain-like"/>
    <property type="match status" value="1"/>
</dbReference>
<dbReference type="PROSITE" id="PS01124">
    <property type="entry name" value="HTH_ARAC_FAMILY_2"/>
    <property type="match status" value="1"/>
</dbReference>
<dbReference type="InterPro" id="IPR018060">
    <property type="entry name" value="HTH_AraC"/>
</dbReference>
<proteinExistence type="predicted"/>
<evidence type="ECO:0000313" key="6">
    <source>
        <dbReference type="Proteomes" id="UP000588068"/>
    </source>
</evidence>
<dbReference type="InterPro" id="IPR050204">
    <property type="entry name" value="AraC_XylS_family_regulators"/>
</dbReference>
<keyword evidence="1" id="KW-0805">Transcription regulation</keyword>
<evidence type="ECO:0000256" key="1">
    <source>
        <dbReference type="ARBA" id="ARBA00023015"/>
    </source>
</evidence>
<keyword evidence="6" id="KW-1185">Reference proteome</keyword>
<feature type="domain" description="HTH araC/xylS-type" evidence="4">
    <location>
        <begin position="156"/>
        <end position="257"/>
    </location>
</feature>
<dbReference type="Pfam" id="PF20240">
    <property type="entry name" value="DUF6597"/>
    <property type="match status" value="1"/>
</dbReference>
<comment type="caution">
    <text evidence="5">The sequence shown here is derived from an EMBL/GenBank/DDBJ whole genome shotgun (WGS) entry which is preliminary data.</text>
</comment>
<dbReference type="InterPro" id="IPR009057">
    <property type="entry name" value="Homeodomain-like_sf"/>
</dbReference>
<keyword evidence="3" id="KW-0804">Transcription</keyword>
<accession>A0A841HJ80</accession>
<dbReference type="InterPro" id="IPR046532">
    <property type="entry name" value="DUF6597"/>
</dbReference>